<keyword evidence="2" id="KW-0238">DNA-binding</keyword>
<feature type="region of interest" description="Disordered" evidence="5">
    <location>
        <begin position="37"/>
        <end position="56"/>
    </location>
</feature>
<keyword evidence="3" id="KW-0804">Transcription</keyword>
<dbReference type="EMBL" id="JACMSC010000022">
    <property type="protein sequence ID" value="KAG6469105.1"/>
    <property type="molecule type" value="Genomic_DNA"/>
</dbReference>
<feature type="region of interest" description="Disordered" evidence="5">
    <location>
        <begin position="397"/>
        <end position="445"/>
    </location>
</feature>
<evidence type="ECO:0000256" key="4">
    <source>
        <dbReference type="ARBA" id="ARBA00023242"/>
    </source>
</evidence>
<keyword evidence="8" id="KW-1185">Reference proteome</keyword>
<feature type="compositionally biased region" description="Polar residues" evidence="5">
    <location>
        <begin position="423"/>
        <end position="445"/>
    </location>
</feature>
<sequence>MREKESWLWLEGEEKEDHRLRRSHEERPVTVYGAQARKKGRLRCGKPRGKRETDDGLWRRGSVKKRRRVTRINLRPSVAESVPVDININSTDEELVQFVIGRQAGDPTPQNVITDVNLFDVEPWNIPENMLFLYNPEGRIYPKGDCDSKATRTGYWRPTGNCRILTSGFSSGWKTTFEYFNGKSPIGERTGWVMHEYHAEPSSLNGHNFSKDYSSLYRVFLQSDRRAIHWENYSAYPDRLFGEDVDRMLPNLVEQEERELTSRNCSHNSQIVAEKDQGESALSRSRPNEPVSMNFSENRYDICDFLNGEYLELNDLYSPDTHASSDDSSIMSINSDEFDPAALLMNIGNDHRFGIQEERTKYDFNISVPVRSNQVLIKPSPPGSIITNNGLVIQESHPSSCLNRTEPTSNPRLPLPSDEQQHVKASTSSKYRGSHTSKGDGSNSVRKIAKIGKRYCCFASF</sequence>
<keyword evidence="1" id="KW-0805">Transcription regulation</keyword>
<comment type="caution">
    <text evidence="7">The sequence shown here is derived from an EMBL/GenBank/DDBJ whole genome shotgun (WGS) entry which is preliminary data.</text>
</comment>
<feature type="compositionally biased region" description="Basic residues" evidence="5">
    <location>
        <begin position="37"/>
        <end position="49"/>
    </location>
</feature>
<evidence type="ECO:0000259" key="6">
    <source>
        <dbReference type="PROSITE" id="PS51005"/>
    </source>
</evidence>
<name>A0A8J5C7P6_ZINOF</name>
<evidence type="ECO:0000256" key="3">
    <source>
        <dbReference type="ARBA" id="ARBA00023163"/>
    </source>
</evidence>
<feature type="region of interest" description="Disordered" evidence="5">
    <location>
        <begin position="271"/>
        <end position="290"/>
    </location>
</feature>
<organism evidence="7 8">
    <name type="scientific">Zingiber officinale</name>
    <name type="common">Ginger</name>
    <name type="synonym">Amomum zingiber</name>
    <dbReference type="NCBI Taxonomy" id="94328"/>
    <lineage>
        <taxon>Eukaryota</taxon>
        <taxon>Viridiplantae</taxon>
        <taxon>Streptophyta</taxon>
        <taxon>Embryophyta</taxon>
        <taxon>Tracheophyta</taxon>
        <taxon>Spermatophyta</taxon>
        <taxon>Magnoliopsida</taxon>
        <taxon>Liliopsida</taxon>
        <taxon>Zingiberales</taxon>
        <taxon>Zingiberaceae</taxon>
        <taxon>Zingiber</taxon>
    </lineage>
</organism>
<dbReference type="InterPro" id="IPR003441">
    <property type="entry name" value="NAC-dom"/>
</dbReference>
<dbReference type="Gene3D" id="2.170.150.80">
    <property type="entry name" value="NAC domain"/>
    <property type="match status" value="1"/>
</dbReference>
<dbReference type="PANTHER" id="PTHR31744:SF115">
    <property type="entry name" value="NAC DOMAIN CONTAINING PROTEIN 38"/>
    <property type="match status" value="1"/>
</dbReference>
<gene>
    <name evidence="7" type="ORF">ZIOFF_073803</name>
</gene>
<evidence type="ECO:0000313" key="8">
    <source>
        <dbReference type="Proteomes" id="UP000734854"/>
    </source>
</evidence>
<dbReference type="AlphaFoldDB" id="A0A8J5C7P6"/>
<accession>A0A8J5C7P6</accession>
<feature type="compositionally biased region" description="Polar residues" evidence="5">
    <location>
        <begin position="280"/>
        <end position="290"/>
    </location>
</feature>
<protein>
    <recommendedName>
        <fullName evidence="6">NAC domain-containing protein</fullName>
    </recommendedName>
</protein>
<dbReference type="InterPro" id="IPR036093">
    <property type="entry name" value="NAC_dom_sf"/>
</dbReference>
<evidence type="ECO:0000256" key="2">
    <source>
        <dbReference type="ARBA" id="ARBA00023125"/>
    </source>
</evidence>
<proteinExistence type="predicted"/>
<dbReference type="Proteomes" id="UP000734854">
    <property type="component" value="Unassembled WGS sequence"/>
</dbReference>
<evidence type="ECO:0000256" key="1">
    <source>
        <dbReference type="ARBA" id="ARBA00023015"/>
    </source>
</evidence>
<dbReference type="GO" id="GO:0006355">
    <property type="term" value="P:regulation of DNA-templated transcription"/>
    <property type="evidence" value="ECO:0007669"/>
    <property type="project" value="InterPro"/>
</dbReference>
<dbReference type="PANTHER" id="PTHR31744">
    <property type="entry name" value="PROTEIN CUP-SHAPED COTYLEDON 2-RELATED"/>
    <property type="match status" value="1"/>
</dbReference>
<feature type="domain" description="NAC" evidence="6">
    <location>
        <begin position="82"/>
        <end position="222"/>
    </location>
</feature>
<evidence type="ECO:0000313" key="7">
    <source>
        <dbReference type="EMBL" id="KAG6469105.1"/>
    </source>
</evidence>
<dbReference type="PROSITE" id="PS51005">
    <property type="entry name" value="NAC"/>
    <property type="match status" value="1"/>
</dbReference>
<feature type="compositionally biased region" description="Polar residues" evidence="5">
    <location>
        <begin position="397"/>
        <end position="411"/>
    </location>
</feature>
<keyword evidence="4" id="KW-0539">Nucleus</keyword>
<dbReference type="GO" id="GO:0003677">
    <property type="term" value="F:DNA binding"/>
    <property type="evidence" value="ECO:0007669"/>
    <property type="project" value="UniProtKB-KW"/>
</dbReference>
<reference evidence="7 8" key="1">
    <citation type="submission" date="2020-08" db="EMBL/GenBank/DDBJ databases">
        <title>Plant Genome Project.</title>
        <authorList>
            <person name="Zhang R.-G."/>
        </authorList>
    </citation>
    <scope>NUCLEOTIDE SEQUENCE [LARGE SCALE GENOMIC DNA]</scope>
    <source>
        <tissue evidence="7">Rhizome</tissue>
    </source>
</reference>
<dbReference type="Pfam" id="PF02365">
    <property type="entry name" value="NAM"/>
    <property type="match status" value="1"/>
</dbReference>
<dbReference type="SUPFAM" id="SSF101941">
    <property type="entry name" value="NAC domain"/>
    <property type="match status" value="1"/>
</dbReference>
<evidence type="ECO:0000256" key="5">
    <source>
        <dbReference type="SAM" id="MobiDB-lite"/>
    </source>
</evidence>